<organism evidence="3 4">
    <name type="scientific">Plasmodium falciparum (isolate 7G8)</name>
    <dbReference type="NCBI Taxonomy" id="57266"/>
    <lineage>
        <taxon>Eukaryota</taxon>
        <taxon>Sar</taxon>
        <taxon>Alveolata</taxon>
        <taxon>Apicomplexa</taxon>
        <taxon>Aconoidasida</taxon>
        <taxon>Haemosporida</taxon>
        <taxon>Plasmodiidae</taxon>
        <taxon>Plasmodium</taxon>
        <taxon>Plasmodium (Laverania)</taxon>
    </lineage>
</organism>
<dbReference type="EMBL" id="KE123625">
    <property type="protein sequence ID" value="EUR69646.1"/>
    <property type="molecule type" value="Genomic_DNA"/>
</dbReference>
<dbReference type="GO" id="GO:0046789">
    <property type="term" value="F:host cell surface receptor binding"/>
    <property type="evidence" value="ECO:0007669"/>
    <property type="project" value="InterPro"/>
</dbReference>
<accession>W7F578</accession>
<feature type="region of interest" description="Disordered" evidence="1">
    <location>
        <begin position="381"/>
        <end position="433"/>
    </location>
</feature>
<feature type="compositionally biased region" description="Acidic residues" evidence="1">
    <location>
        <begin position="997"/>
        <end position="1013"/>
    </location>
</feature>
<feature type="compositionally biased region" description="Basic residues" evidence="1">
    <location>
        <begin position="1094"/>
        <end position="1108"/>
    </location>
</feature>
<feature type="region of interest" description="Disordered" evidence="1">
    <location>
        <begin position="997"/>
        <end position="1016"/>
    </location>
</feature>
<dbReference type="OrthoDB" id="8669630at2759"/>
<feature type="domain" description="Duffy-antigen binding" evidence="2">
    <location>
        <begin position="21"/>
        <end position="118"/>
    </location>
</feature>
<sequence length="1108" mass="127580">MSNINNKDSSTEWNCKEDVGCVPPRRQNLNMERLDNENEDSVPDFMKKTFYLAAAGEGKKLREKHDESCDEFCDAWNRSLADYKDIFQGKDMWNDGKYGEAKNHIKNAFGDMNNRKAMLNEIEKGIKDETFSRENGLDVCKSQCEERSRDDTEDQFLRFFAEWEEEFCDGLNKHEEQLKSCTKDINCDIKCSNFKDWLETKKDEYDIQSRVFEKKYANDNKSKHLNYLKEGMNKCKVKNPEMVFKSGFANVAECRNLNVEGAGNKNSNNLKDLDSNSDKDGIVSESYKATKKNGESIMDRIPKSFNKLFGYFSGSQEEEQKENDVSHRNNYDNILVDKFHRSSLLDKLDDRMFFDELNRDNIMEEVLSKIPEPIIREAPKYVPKKPVPPQHIPRGDNVPRNIDVNGSKDEYSPETESANSKIKPTYEENDEDKSKISIETSEIDRDKEPFRISEEKKVVKEDVQELENIEYEFDETFDFFDEDAKRNIDDIRKDIQSQIMKSVENYNSEKEEFKRNIETQLIESGDGMNAGNYSSALQDNSTEIPTMVLVPGVLTVFLLTIIWVLVYKHSLIDRVHGTGKTKKEEKMKELESEEFPKEKYNIEDMEETEKENEIEKIMDENKETEQTEEGNTEEFVQEKELNQETLENEIIVDHIKEEEDTRNVKEQESVLEESPIEELPVENNIGKINEEVEEFILNEIPLEEQVPKELPQEEIEEIVVEELPIDEHLSSEETTVTEEDTFKGQLINEEKPVEEKSVKIVQDGSVTKDVEYKELVNDDVRDKENFVIEEDPFKGQLINEGLPVEEEFVTKELPVKEESVFEELTEEDQSVTKEIPVEEHSVFKEVDEIESVTDEIVEEEKSITNELVKEERTALEEIVEQRPDTEEVEETELVNEEVLKEEGSASEKVVKEEGSASEKIVEEEGSVTEETASEEIVEEEGSVTEESSSEEIVEDEGSVTEESSSEEIVEEEGSAIEESASEVIVEDEVSASKEIVEDEASVTEEVVEEEGAVSDEVQVTESVEDEIINQGIVDEVIVEQEASVTDEIVKEDESVIEEIAVEETVTEVVEETKPMDEEIVDQGSVVENVEEKKKKNNGRRNRRSRISS</sequence>
<feature type="region of interest" description="Disordered" evidence="1">
    <location>
        <begin position="900"/>
        <end position="990"/>
    </location>
</feature>
<gene>
    <name evidence="3" type="ORF">PFBG_03670</name>
</gene>
<dbReference type="AlphaFoldDB" id="W7F578"/>
<feature type="compositionally biased region" description="Acidic residues" evidence="1">
    <location>
        <begin position="669"/>
        <end position="678"/>
    </location>
</feature>
<evidence type="ECO:0000313" key="3">
    <source>
        <dbReference type="EMBL" id="EUR69646.1"/>
    </source>
</evidence>
<dbReference type="FunFam" id="1.20.1310.20:FF:000009">
    <property type="entry name" value="Antigen 332, DBL-like protein"/>
    <property type="match status" value="1"/>
</dbReference>
<name>W7F578_PLAF8</name>
<evidence type="ECO:0000313" key="4">
    <source>
        <dbReference type="Proteomes" id="UP000030688"/>
    </source>
</evidence>
<dbReference type="PANTHER" id="PTHR36912">
    <property type="entry name" value="ANTIGEN 332, DBL-LIKE PROTEIN-RELATED"/>
    <property type="match status" value="1"/>
</dbReference>
<feature type="region of interest" description="Disordered" evidence="1">
    <location>
        <begin position="659"/>
        <end position="678"/>
    </location>
</feature>
<feature type="compositionally biased region" description="Basic and acidic residues" evidence="1">
    <location>
        <begin position="659"/>
        <end position="668"/>
    </location>
</feature>
<dbReference type="Gene3D" id="1.20.58.830">
    <property type="match status" value="1"/>
</dbReference>
<feature type="region of interest" description="Disordered" evidence="1">
    <location>
        <begin position="1073"/>
        <end position="1108"/>
    </location>
</feature>
<dbReference type="SUPFAM" id="SSF140924">
    <property type="entry name" value="Duffy binding domain-like"/>
    <property type="match status" value="1"/>
</dbReference>
<feature type="compositionally biased region" description="Acidic residues" evidence="1">
    <location>
        <begin position="923"/>
        <end position="975"/>
    </location>
</feature>
<evidence type="ECO:0000256" key="1">
    <source>
        <dbReference type="SAM" id="MobiDB-lite"/>
    </source>
</evidence>
<feature type="compositionally biased region" description="Basic and acidic residues" evidence="1">
    <location>
        <begin position="900"/>
        <end position="922"/>
    </location>
</feature>
<dbReference type="Proteomes" id="UP000030688">
    <property type="component" value="Unassembled WGS sequence"/>
</dbReference>
<dbReference type="InterPro" id="IPR042202">
    <property type="entry name" value="Duffy-ag-bd_sf"/>
</dbReference>
<dbReference type="PANTHER" id="PTHR36912:SF2">
    <property type="entry name" value="ANTIGEN 332, DBL-LIKE PROTEIN"/>
    <property type="match status" value="1"/>
</dbReference>
<feature type="region of interest" description="Disordered" evidence="1">
    <location>
        <begin position="726"/>
        <end position="748"/>
    </location>
</feature>
<dbReference type="InterPro" id="IPR008602">
    <property type="entry name" value="Duffy-antigen-binding"/>
</dbReference>
<protein>
    <recommendedName>
        <fullName evidence="2">Duffy-antigen binding domain-containing protein</fullName>
    </recommendedName>
</protein>
<dbReference type="Gene3D" id="1.20.1310.20">
    <property type="entry name" value="Duffy-antigen binding domain"/>
    <property type="match status" value="1"/>
</dbReference>
<reference evidence="3 4" key="2">
    <citation type="submission" date="2013-02" db="EMBL/GenBank/DDBJ databases">
        <title>The Genome Sequence of Plasmodium falciparum 7G8.</title>
        <authorList>
            <consortium name="The Broad Institute Genome Sequencing Platform"/>
            <consortium name="The Broad Institute Genome Sequencing Center for Infectious Disease"/>
            <person name="Neafsey D."/>
            <person name="Cheeseman I."/>
            <person name="Volkman S."/>
            <person name="Adams J."/>
            <person name="Walker B."/>
            <person name="Young S.K."/>
            <person name="Zeng Q."/>
            <person name="Gargeya S."/>
            <person name="Fitzgerald M."/>
            <person name="Haas B."/>
            <person name="Abouelleil A."/>
            <person name="Alvarado L."/>
            <person name="Arachchi H.M."/>
            <person name="Berlin A.M."/>
            <person name="Chapman S.B."/>
            <person name="Dewar J."/>
            <person name="Goldberg J."/>
            <person name="Griggs A."/>
            <person name="Gujja S."/>
            <person name="Hansen M."/>
            <person name="Howarth C."/>
            <person name="Imamovic A."/>
            <person name="Larimer J."/>
            <person name="McCowan C."/>
            <person name="Murphy C."/>
            <person name="Neiman D."/>
            <person name="Pearson M."/>
            <person name="Priest M."/>
            <person name="Roberts A."/>
            <person name="Saif S."/>
            <person name="Shea T."/>
            <person name="Sisk P."/>
            <person name="Sykes S."/>
            <person name="Wortman J."/>
            <person name="Nusbaum C."/>
            <person name="Birren B."/>
        </authorList>
    </citation>
    <scope>NUCLEOTIDE SEQUENCE [LARGE SCALE GENOMIC DNA]</scope>
    <source>
        <strain evidence="3 4">7G8</strain>
    </source>
</reference>
<evidence type="ECO:0000259" key="2">
    <source>
        <dbReference type="Pfam" id="PF05424"/>
    </source>
</evidence>
<reference evidence="4" key="1">
    <citation type="submission" date="2007-11" db="EMBL/GenBank/DDBJ databases">
        <authorList>
            <consortium name="The Broad Institute Genome Sequencing Platform"/>
            <person name="Volkman S.K."/>
            <person name="Daily J.P."/>
            <person name="Sarr O."/>
            <person name="Ndiaye D."/>
            <person name="Ndir O."/>
            <person name="Mboup S."/>
            <person name="Lukens A."/>
            <person name="Stange-Thomann N."/>
            <person name="Mauceli E."/>
            <person name="Gnerre S."/>
            <person name="Jaffe D."/>
            <person name="Zainoun J."/>
            <person name="Wiegand R.C."/>
            <person name="Birren B."/>
            <person name="Galagan J."/>
            <person name="Lander E."/>
            <person name="Wirth D.F."/>
        </authorList>
    </citation>
    <scope>NUCLEOTIDE SEQUENCE [LARGE SCALE GENOMIC DNA]</scope>
    <source>
        <strain evidence="4">7G8</strain>
    </source>
</reference>
<dbReference type="GO" id="GO:0016020">
    <property type="term" value="C:membrane"/>
    <property type="evidence" value="ECO:0007669"/>
    <property type="project" value="InterPro"/>
</dbReference>
<dbReference type="Pfam" id="PF05424">
    <property type="entry name" value="Duffy_binding"/>
    <property type="match status" value="1"/>
</dbReference>
<proteinExistence type="predicted"/>